<protein>
    <submittedName>
        <fullName evidence="2">Uncharacterized protein</fullName>
    </submittedName>
</protein>
<feature type="compositionally biased region" description="Basic residues" evidence="1">
    <location>
        <begin position="200"/>
        <end position="210"/>
    </location>
</feature>
<sequence>MSIQPPDRGVFTAEEIQCLEEANIFLPQHPDSHARGKRKVSATLVSSPSSISSSSSSSSSSASVRMWNFQPRTISTDIPIEEESAAVLEYLGFETSTASQVFERYANRPDPDQCPDDLLDYAYGQIAVLRTGPYRDTDIQEAMTQVGLTQQIQSAIADPAFSDILWTRDLHFWVKDTIQTNYATLRSRQELFKRHARRGIAHKNKRRKRTSVQGLFPPGEGSALEAPEPGITATINMTTQDFHLPSAHVAILEGDAPTRPNHVLLYKGKAYWDLRGSQQLIRADGSIDMSTLSTPPGGDFNSSFNAHYWTPEKDTAERYREWAARRCPGSDTCIIQIQVSNAFVERLLSAEIWFSADWKEFVWTCKQELDPPPKFDYLRDVDLIRGHICTGMSRMIARIAPADVQGRITRDQLMNCPSTRRPDIQWMFWKLETLNRLRDEIRGKMHLEVFAAAS</sequence>
<accession>A0A9W4P6J5</accession>
<evidence type="ECO:0000256" key="1">
    <source>
        <dbReference type="SAM" id="MobiDB-lite"/>
    </source>
</evidence>
<keyword evidence="3" id="KW-1185">Reference proteome</keyword>
<feature type="region of interest" description="Disordered" evidence="1">
    <location>
        <begin position="29"/>
        <end position="62"/>
    </location>
</feature>
<evidence type="ECO:0000313" key="2">
    <source>
        <dbReference type="EMBL" id="CAG8904387.1"/>
    </source>
</evidence>
<dbReference type="AlphaFoldDB" id="A0A9W4P6J5"/>
<organism evidence="2 3">
    <name type="scientific">Penicillium egyptiacum</name>
    <dbReference type="NCBI Taxonomy" id="1303716"/>
    <lineage>
        <taxon>Eukaryota</taxon>
        <taxon>Fungi</taxon>
        <taxon>Dikarya</taxon>
        <taxon>Ascomycota</taxon>
        <taxon>Pezizomycotina</taxon>
        <taxon>Eurotiomycetes</taxon>
        <taxon>Eurotiomycetidae</taxon>
        <taxon>Eurotiales</taxon>
        <taxon>Aspergillaceae</taxon>
        <taxon>Penicillium</taxon>
    </lineage>
</organism>
<dbReference type="OrthoDB" id="5429780at2759"/>
<reference evidence="2" key="1">
    <citation type="submission" date="2021-07" db="EMBL/GenBank/DDBJ databases">
        <authorList>
            <person name="Branca A.L. A."/>
        </authorList>
    </citation>
    <scope>NUCLEOTIDE SEQUENCE</scope>
</reference>
<dbReference type="Proteomes" id="UP001154252">
    <property type="component" value="Unassembled WGS sequence"/>
</dbReference>
<gene>
    <name evidence="2" type="ORF">PEGY_LOCUS7770</name>
</gene>
<name>A0A9W4P6J5_9EURO</name>
<proteinExistence type="predicted"/>
<feature type="compositionally biased region" description="Low complexity" evidence="1">
    <location>
        <begin position="46"/>
        <end position="62"/>
    </location>
</feature>
<feature type="region of interest" description="Disordered" evidence="1">
    <location>
        <begin position="200"/>
        <end position="227"/>
    </location>
</feature>
<comment type="caution">
    <text evidence="2">The sequence shown here is derived from an EMBL/GenBank/DDBJ whole genome shotgun (WGS) entry which is preliminary data.</text>
</comment>
<dbReference type="EMBL" id="CAJVRC010000884">
    <property type="protein sequence ID" value="CAG8904387.1"/>
    <property type="molecule type" value="Genomic_DNA"/>
</dbReference>
<evidence type="ECO:0000313" key="3">
    <source>
        <dbReference type="Proteomes" id="UP001154252"/>
    </source>
</evidence>